<sequence length="547" mass="61197">MVEVGRWFATSLIYQAHFLRQSPPLPLDERNRESPLKKNFTRFKMNHDENQQGWKQLKDGGWHASRGSLRQRQFGLPSSRGVKRSGRGTAMATGLPLPGDFGIPPCDYTCSVAAGRVVLSTAREARVILSEGVGFVCPREHPESVQSLTRLVTRCVEEGISLSPDEMDQLNLRYRLNHCRNHHHRGNNRPQPISSVKTLLPVPHPVSPFVPSPAPERPIAFYADSKVYFGTSGNDRMETGVNVSLIAFDLDFFPGRPDRKRCGAAHTNRNFWRKLAKAPDRSKIIWRNSKCSRGFGTARKKLMGGRWEDLETGEGAILDEKSHRDRWYLSSVVYDRKSLLERKLSNNASGQLNFNSGMLGDSRFLQPDDKKQKTESSAESGLTSTLVNLLSSSLGSGMGCFDLALMVLCLMLACLPCSFDEITLSGRSGSWQGPSFDTPRPMVDDERKDDGRRTITFFSWGTGHASRTISVRMNATGLTRRDRTTCTKLETRKTKQSFIYASFGGGECACTGIFYDRRSWRHLGVDSETRGLGNVGICDATELYTCY</sequence>
<evidence type="ECO:0000313" key="1">
    <source>
        <dbReference type="EMBL" id="KAH0810227.1"/>
    </source>
</evidence>
<reference evidence="1" key="1">
    <citation type="journal article" date="2020" name="J Insects Food Feed">
        <title>The yellow mealworm (Tenebrio molitor) genome: a resource for the emerging insects as food and feed industry.</title>
        <authorList>
            <person name="Eriksson T."/>
            <person name="Andere A."/>
            <person name="Kelstrup H."/>
            <person name="Emery V."/>
            <person name="Picard C."/>
        </authorList>
    </citation>
    <scope>NUCLEOTIDE SEQUENCE</scope>
    <source>
        <strain evidence="1">Stoneville</strain>
        <tissue evidence="1">Whole head</tissue>
    </source>
</reference>
<proteinExistence type="predicted"/>
<comment type="caution">
    <text evidence="1">The sequence shown here is derived from an EMBL/GenBank/DDBJ whole genome shotgun (WGS) entry which is preliminary data.</text>
</comment>
<organism evidence="1 2">
    <name type="scientific">Tenebrio molitor</name>
    <name type="common">Yellow mealworm beetle</name>
    <dbReference type="NCBI Taxonomy" id="7067"/>
    <lineage>
        <taxon>Eukaryota</taxon>
        <taxon>Metazoa</taxon>
        <taxon>Ecdysozoa</taxon>
        <taxon>Arthropoda</taxon>
        <taxon>Hexapoda</taxon>
        <taxon>Insecta</taxon>
        <taxon>Pterygota</taxon>
        <taxon>Neoptera</taxon>
        <taxon>Endopterygota</taxon>
        <taxon>Coleoptera</taxon>
        <taxon>Polyphaga</taxon>
        <taxon>Cucujiformia</taxon>
        <taxon>Tenebrionidae</taxon>
        <taxon>Tenebrio</taxon>
    </lineage>
</organism>
<reference evidence="1" key="2">
    <citation type="submission" date="2021-08" db="EMBL/GenBank/DDBJ databases">
        <authorList>
            <person name="Eriksson T."/>
        </authorList>
    </citation>
    <scope>NUCLEOTIDE SEQUENCE</scope>
    <source>
        <strain evidence="1">Stoneville</strain>
        <tissue evidence="1">Whole head</tissue>
    </source>
</reference>
<dbReference type="AlphaFoldDB" id="A0A8J6HA27"/>
<gene>
    <name evidence="1" type="ORF">GEV33_012563</name>
</gene>
<accession>A0A8J6HA27</accession>
<dbReference type="Proteomes" id="UP000719412">
    <property type="component" value="Unassembled WGS sequence"/>
</dbReference>
<keyword evidence="2" id="KW-1185">Reference proteome</keyword>
<name>A0A8J6HA27_TENMO</name>
<protein>
    <submittedName>
        <fullName evidence="1">Uncharacterized protein</fullName>
    </submittedName>
</protein>
<evidence type="ECO:0000313" key="2">
    <source>
        <dbReference type="Proteomes" id="UP000719412"/>
    </source>
</evidence>
<dbReference type="EMBL" id="JABDTM020027632">
    <property type="protein sequence ID" value="KAH0810227.1"/>
    <property type="molecule type" value="Genomic_DNA"/>
</dbReference>